<proteinExistence type="predicted"/>
<evidence type="ECO:0000313" key="3">
    <source>
        <dbReference type="Proteomes" id="UP000540412"/>
    </source>
</evidence>
<dbReference type="EMBL" id="JACHIT010000002">
    <property type="protein sequence ID" value="MBB5916561.1"/>
    <property type="molecule type" value="Genomic_DNA"/>
</dbReference>
<dbReference type="RefSeq" id="WP_040754274.1">
    <property type="nucleotide sequence ID" value="NZ_JACHIT010000002.1"/>
</dbReference>
<evidence type="ECO:0000256" key="1">
    <source>
        <dbReference type="SAM" id="Phobius"/>
    </source>
</evidence>
<organism evidence="2 3">
    <name type="scientific">Nocardia transvalensis</name>
    <dbReference type="NCBI Taxonomy" id="37333"/>
    <lineage>
        <taxon>Bacteria</taxon>
        <taxon>Bacillati</taxon>
        <taxon>Actinomycetota</taxon>
        <taxon>Actinomycetes</taxon>
        <taxon>Mycobacteriales</taxon>
        <taxon>Nocardiaceae</taxon>
        <taxon>Nocardia</taxon>
    </lineage>
</organism>
<comment type="caution">
    <text evidence="2">The sequence shown here is derived from an EMBL/GenBank/DDBJ whole genome shotgun (WGS) entry which is preliminary data.</text>
</comment>
<keyword evidence="1" id="KW-1133">Transmembrane helix</keyword>
<feature type="transmembrane region" description="Helical" evidence="1">
    <location>
        <begin position="7"/>
        <end position="25"/>
    </location>
</feature>
<keyword evidence="1" id="KW-0472">Membrane</keyword>
<dbReference type="Proteomes" id="UP000540412">
    <property type="component" value="Unassembled WGS sequence"/>
</dbReference>
<feature type="transmembrane region" description="Helical" evidence="1">
    <location>
        <begin position="45"/>
        <end position="69"/>
    </location>
</feature>
<evidence type="ECO:0000313" key="2">
    <source>
        <dbReference type="EMBL" id="MBB5916561.1"/>
    </source>
</evidence>
<accession>A0A7W9UKK4</accession>
<keyword evidence="1" id="KW-0812">Transmembrane</keyword>
<protein>
    <submittedName>
        <fullName evidence="2">Uncharacterized protein</fullName>
    </submittedName>
</protein>
<reference evidence="2 3" key="1">
    <citation type="submission" date="2020-08" db="EMBL/GenBank/DDBJ databases">
        <title>Sequencing the genomes of 1000 actinobacteria strains.</title>
        <authorList>
            <person name="Klenk H.-P."/>
        </authorList>
    </citation>
    <scope>NUCLEOTIDE SEQUENCE [LARGE SCALE GENOMIC DNA]</scope>
    <source>
        <strain evidence="2 3">DSM 43582</strain>
    </source>
</reference>
<gene>
    <name evidence="2" type="ORF">BJY24_005473</name>
</gene>
<name>A0A7W9UKK4_9NOCA</name>
<sequence length="266" mass="28205">MRTTARFGAVAFAVLAVGFYLWHGLTYTGGPYEPGVTAWLNGFLALPIIALTGVAMTFAFSGNGVLSALTGRNSAEFRDGLLGIGTVTSFRQTGLTVNDQPQLRIEFSVEGAEGEVFDSVAKAIIPLTELGLLRPGVVLPVRYLPGRTDKVELDLSGDSAQAQRAMNEAMIRKGFTTAAKIDIAGRGVAAQAVVQSLSVPGEIRDGYARIELGLAVTRPDGSTFTTRAEKFLPPSSVANVQVGRVVQVHYLPDDEQEVVIAIPLNA</sequence>
<keyword evidence="3" id="KW-1185">Reference proteome</keyword>
<dbReference type="AlphaFoldDB" id="A0A7W9UKK4"/>